<name>A0A2G4T8W5_RHIZD</name>
<accession>A0A2G4T8W5</accession>
<gene>
    <name evidence="1" type="ORF">RHIMIDRAFT_253995</name>
</gene>
<keyword evidence="2" id="KW-1185">Reference proteome</keyword>
<dbReference type="AlphaFoldDB" id="A0A2G4T8W5"/>
<sequence>MTFNGSSIIDYFISTTELPYPQLLIRGDLSLDSYYKFMTLSFQVATPPPRSNAPR</sequence>
<dbReference type="Proteomes" id="UP000242254">
    <property type="component" value="Unassembled WGS sequence"/>
</dbReference>
<organism evidence="1 2">
    <name type="scientific">Rhizopus microsporus ATCC 52813</name>
    <dbReference type="NCBI Taxonomy" id="1340429"/>
    <lineage>
        <taxon>Eukaryota</taxon>
        <taxon>Fungi</taxon>
        <taxon>Fungi incertae sedis</taxon>
        <taxon>Mucoromycota</taxon>
        <taxon>Mucoromycotina</taxon>
        <taxon>Mucoromycetes</taxon>
        <taxon>Mucorales</taxon>
        <taxon>Mucorineae</taxon>
        <taxon>Rhizopodaceae</taxon>
        <taxon>Rhizopus</taxon>
    </lineage>
</organism>
<evidence type="ECO:0000313" key="1">
    <source>
        <dbReference type="EMBL" id="PHZ17460.1"/>
    </source>
</evidence>
<reference evidence="1 2" key="1">
    <citation type="journal article" date="2016" name="Proc. Natl. Acad. Sci. U.S.A.">
        <title>Lipid metabolic changes in an early divergent fungus govern the establishment of a mutualistic symbiosis with endobacteria.</title>
        <authorList>
            <person name="Lastovetsky O.A."/>
            <person name="Gaspar M.L."/>
            <person name="Mondo S.J."/>
            <person name="LaButti K.M."/>
            <person name="Sandor L."/>
            <person name="Grigoriev I.V."/>
            <person name="Henry S.A."/>
            <person name="Pawlowska T.E."/>
        </authorList>
    </citation>
    <scope>NUCLEOTIDE SEQUENCE [LARGE SCALE GENOMIC DNA]</scope>
    <source>
        <strain evidence="1 2">ATCC 52813</strain>
    </source>
</reference>
<proteinExistence type="predicted"/>
<dbReference type="EMBL" id="KZ303842">
    <property type="protein sequence ID" value="PHZ17460.1"/>
    <property type="molecule type" value="Genomic_DNA"/>
</dbReference>
<protein>
    <submittedName>
        <fullName evidence="1">Uncharacterized protein</fullName>
    </submittedName>
</protein>
<dbReference type="RefSeq" id="XP_023471168.1">
    <property type="nucleotide sequence ID" value="XM_023611063.1"/>
</dbReference>
<dbReference type="GeneID" id="35442053"/>
<evidence type="ECO:0000313" key="2">
    <source>
        <dbReference type="Proteomes" id="UP000242254"/>
    </source>
</evidence>